<sequence>MNFGSIQCVQRLDEDRTIIKSFYNDLKSADFIQQYHLVISQELGYPNDSNEWHMKAYIEKLKAWKMNIL</sequence>
<dbReference type="KEGG" id="pbk:Back11_17590"/>
<dbReference type="Proteomes" id="UP000275368">
    <property type="component" value="Chromosome"/>
</dbReference>
<name>A0A3G9JAU7_9BACL</name>
<evidence type="ECO:0000313" key="1">
    <source>
        <dbReference type="EMBL" id="BBH20414.1"/>
    </source>
</evidence>
<gene>
    <name evidence="1" type="ORF">Back11_17590</name>
</gene>
<protein>
    <submittedName>
        <fullName evidence="1">Uncharacterized protein</fullName>
    </submittedName>
</protein>
<keyword evidence="2" id="KW-1185">Reference proteome</keyword>
<accession>A0A3G9JAU7</accession>
<dbReference type="EMBL" id="AP019308">
    <property type="protein sequence ID" value="BBH20414.1"/>
    <property type="molecule type" value="Genomic_DNA"/>
</dbReference>
<proteinExistence type="predicted"/>
<evidence type="ECO:0000313" key="2">
    <source>
        <dbReference type="Proteomes" id="UP000275368"/>
    </source>
</evidence>
<organism evidence="1 2">
    <name type="scientific">Paenibacillus baekrokdamisoli</name>
    <dbReference type="NCBI Taxonomy" id="1712516"/>
    <lineage>
        <taxon>Bacteria</taxon>
        <taxon>Bacillati</taxon>
        <taxon>Bacillota</taxon>
        <taxon>Bacilli</taxon>
        <taxon>Bacillales</taxon>
        <taxon>Paenibacillaceae</taxon>
        <taxon>Paenibacillus</taxon>
    </lineage>
</organism>
<dbReference type="AlphaFoldDB" id="A0A3G9JAU7"/>
<reference evidence="1 2" key="1">
    <citation type="submission" date="2018-11" db="EMBL/GenBank/DDBJ databases">
        <title>Complete genome sequence of Paenibacillus baekrokdamisoli strain KCTC 33723.</title>
        <authorList>
            <person name="Kang S.W."/>
            <person name="Lee K.C."/>
            <person name="Kim K.K."/>
            <person name="Kim J.S."/>
            <person name="Kim D.S."/>
            <person name="Ko S.H."/>
            <person name="Yang S.H."/>
            <person name="Lee J.S."/>
        </authorList>
    </citation>
    <scope>NUCLEOTIDE SEQUENCE [LARGE SCALE GENOMIC DNA]</scope>
    <source>
        <strain evidence="1 2">KCTC 33723</strain>
    </source>
</reference>